<keyword evidence="2" id="KW-0677">Repeat</keyword>
<dbReference type="GO" id="GO:0016477">
    <property type="term" value="P:cell migration"/>
    <property type="evidence" value="ECO:0007669"/>
    <property type="project" value="TreeGrafter"/>
</dbReference>
<dbReference type="PROSITE" id="PS00232">
    <property type="entry name" value="CADHERIN_1"/>
    <property type="match status" value="1"/>
</dbReference>
<reference evidence="8 9" key="1">
    <citation type="journal article" date="2020" name="Nature">
        <title>Six reference-quality genomes reveal evolution of bat adaptations.</title>
        <authorList>
            <person name="Jebb D."/>
            <person name="Huang Z."/>
            <person name="Pippel M."/>
            <person name="Hughes G.M."/>
            <person name="Lavrichenko K."/>
            <person name="Devanna P."/>
            <person name="Winkler S."/>
            <person name="Jermiin L.S."/>
            <person name="Skirmuntt E.C."/>
            <person name="Katzourakis A."/>
            <person name="Burkitt-Gray L."/>
            <person name="Ray D.A."/>
            <person name="Sullivan K.A.M."/>
            <person name="Roscito J.G."/>
            <person name="Kirilenko B.M."/>
            <person name="Davalos L.M."/>
            <person name="Corthals A.P."/>
            <person name="Power M.L."/>
            <person name="Jones G."/>
            <person name="Ransome R.D."/>
            <person name="Dechmann D.K.N."/>
            <person name="Locatelli A.G."/>
            <person name="Puechmaille S.J."/>
            <person name="Fedrigo O."/>
            <person name="Jarvis E.D."/>
            <person name="Hiller M."/>
            <person name="Vernes S.C."/>
            <person name="Myers E.W."/>
            <person name="Teeling E.C."/>
        </authorList>
    </citation>
    <scope>NUCLEOTIDE SEQUENCE [LARGE SCALE GENOMIC DNA]</scope>
    <source>
        <strain evidence="8">MMyoMyo1</strain>
        <tissue evidence="8">Flight muscle</tissue>
    </source>
</reference>
<evidence type="ECO:0000256" key="5">
    <source>
        <dbReference type="PROSITE-ProRule" id="PRU00043"/>
    </source>
</evidence>
<keyword evidence="4" id="KW-0472">Membrane</keyword>
<evidence type="ECO:0000256" key="6">
    <source>
        <dbReference type="SAM" id="SignalP"/>
    </source>
</evidence>
<dbReference type="GO" id="GO:0034332">
    <property type="term" value="P:adherens junction organization"/>
    <property type="evidence" value="ECO:0007669"/>
    <property type="project" value="TreeGrafter"/>
</dbReference>
<dbReference type="SUPFAM" id="SSF49313">
    <property type="entry name" value="Cadherin-like"/>
    <property type="match status" value="1"/>
</dbReference>
<dbReference type="PROSITE" id="PS50268">
    <property type="entry name" value="CADHERIN_2"/>
    <property type="match status" value="1"/>
</dbReference>
<dbReference type="Proteomes" id="UP000527355">
    <property type="component" value="Unassembled WGS sequence"/>
</dbReference>
<evidence type="ECO:0000256" key="2">
    <source>
        <dbReference type="ARBA" id="ARBA00022737"/>
    </source>
</evidence>
<evidence type="ECO:0000313" key="9">
    <source>
        <dbReference type="Proteomes" id="UP000527355"/>
    </source>
</evidence>
<dbReference type="PRINTS" id="PR00205">
    <property type="entry name" value="CADHERIN"/>
</dbReference>
<evidence type="ECO:0000256" key="3">
    <source>
        <dbReference type="ARBA" id="ARBA00022837"/>
    </source>
</evidence>
<gene>
    <name evidence="8" type="ORF">mMyoMyo1_002537</name>
</gene>
<dbReference type="InterPro" id="IPR015919">
    <property type="entry name" value="Cadherin-like_sf"/>
</dbReference>
<dbReference type="GO" id="GO:0043083">
    <property type="term" value="C:synaptic cleft"/>
    <property type="evidence" value="ECO:0007669"/>
    <property type="project" value="TreeGrafter"/>
</dbReference>
<comment type="subcellular location">
    <subcellularLocation>
        <location evidence="1">Membrane</location>
    </subcellularLocation>
</comment>
<dbReference type="GO" id="GO:0044331">
    <property type="term" value="P:cell-cell adhesion mediated by cadherin"/>
    <property type="evidence" value="ECO:0007669"/>
    <property type="project" value="TreeGrafter"/>
</dbReference>
<feature type="domain" description="Cadherin" evidence="7">
    <location>
        <begin position="87"/>
        <end position="167"/>
    </location>
</feature>
<organism evidence="8 9">
    <name type="scientific">Myotis myotis</name>
    <name type="common">Greater mouse-eared bat</name>
    <name type="synonym">Vespertilio myotis</name>
    <dbReference type="NCBI Taxonomy" id="51298"/>
    <lineage>
        <taxon>Eukaryota</taxon>
        <taxon>Metazoa</taxon>
        <taxon>Chordata</taxon>
        <taxon>Craniata</taxon>
        <taxon>Vertebrata</taxon>
        <taxon>Euteleostomi</taxon>
        <taxon>Mammalia</taxon>
        <taxon>Eutheria</taxon>
        <taxon>Laurasiatheria</taxon>
        <taxon>Chiroptera</taxon>
        <taxon>Yangochiroptera</taxon>
        <taxon>Vespertilionidae</taxon>
        <taxon>Myotis</taxon>
    </lineage>
</organism>
<dbReference type="GO" id="GO:0008013">
    <property type="term" value="F:beta-catenin binding"/>
    <property type="evidence" value="ECO:0007669"/>
    <property type="project" value="TreeGrafter"/>
</dbReference>
<dbReference type="VEuPathDB" id="HostDB:GeneID_118674674"/>
<accession>A0A7J7SAH3</accession>
<protein>
    <submittedName>
        <fullName evidence="8">Cadherin 8</fullName>
    </submittedName>
</protein>
<feature type="chain" id="PRO_5029758876" evidence="6">
    <location>
        <begin position="30"/>
        <end position="210"/>
    </location>
</feature>
<sequence>MPERLSEALLDLWTPLIILWITLPACVDTAPTTPSQVLTSGSRLELNRLSEEQRILNRSKRGWVWNQMFVLEEFSGPEPILVGRLHTDLDPGSKKIKYILSGDGAGTIFQINDITGDIHAIKRLDREEKAEYTLTAQAVDFETNKPLEPPSEFIIKVQDINDNAPEFLNGPYHATVPEMSILGMYAELLRVTLNIAPGTGDSVWLNKRHL</sequence>
<dbReference type="GO" id="GO:0000902">
    <property type="term" value="P:cell morphogenesis"/>
    <property type="evidence" value="ECO:0007669"/>
    <property type="project" value="TreeGrafter"/>
</dbReference>
<dbReference type="InterPro" id="IPR039808">
    <property type="entry name" value="Cadherin"/>
</dbReference>
<dbReference type="GO" id="GO:0016342">
    <property type="term" value="C:catenin complex"/>
    <property type="evidence" value="ECO:0007669"/>
    <property type="project" value="TreeGrafter"/>
</dbReference>
<dbReference type="EMBL" id="JABWUV010000019">
    <property type="protein sequence ID" value="KAF6285363.1"/>
    <property type="molecule type" value="Genomic_DNA"/>
</dbReference>
<proteinExistence type="predicted"/>
<keyword evidence="6" id="KW-0732">Signal</keyword>
<name>A0A7J7SAH3_MYOMY</name>
<dbReference type="GO" id="GO:0045296">
    <property type="term" value="F:cadherin binding"/>
    <property type="evidence" value="ECO:0007669"/>
    <property type="project" value="TreeGrafter"/>
</dbReference>
<dbReference type="GO" id="GO:0007156">
    <property type="term" value="P:homophilic cell adhesion via plasma membrane adhesion molecules"/>
    <property type="evidence" value="ECO:0007669"/>
    <property type="project" value="InterPro"/>
</dbReference>
<dbReference type="GO" id="GO:0007043">
    <property type="term" value="P:cell-cell junction assembly"/>
    <property type="evidence" value="ECO:0007669"/>
    <property type="project" value="TreeGrafter"/>
</dbReference>
<dbReference type="GO" id="GO:0043679">
    <property type="term" value="C:axon terminus"/>
    <property type="evidence" value="ECO:0007669"/>
    <property type="project" value="TreeGrafter"/>
</dbReference>
<dbReference type="GO" id="GO:0005509">
    <property type="term" value="F:calcium ion binding"/>
    <property type="evidence" value="ECO:0007669"/>
    <property type="project" value="UniProtKB-UniRule"/>
</dbReference>
<dbReference type="Gene3D" id="2.60.40.60">
    <property type="entry name" value="Cadherins"/>
    <property type="match status" value="1"/>
</dbReference>
<dbReference type="GO" id="GO:0005912">
    <property type="term" value="C:adherens junction"/>
    <property type="evidence" value="ECO:0007669"/>
    <property type="project" value="TreeGrafter"/>
</dbReference>
<dbReference type="GO" id="GO:0016339">
    <property type="term" value="P:calcium-dependent cell-cell adhesion via plasma membrane cell adhesion molecules"/>
    <property type="evidence" value="ECO:0007669"/>
    <property type="project" value="TreeGrafter"/>
</dbReference>
<dbReference type="PANTHER" id="PTHR24027">
    <property type="entry name" value="CADHERIN-23"/>
    <property type="match status" value="1"/>
</dbReference>
<dbReference type="Pfam" id="PF00028">
    <property type="entry name" value="Cadherin"/>
    <property type="match status" value="1"/>
</dbReference>
<evidence type="ECO:0000313" key="8">
    <source>
        <dbReference type="EMBL" id="KAF6285363.1"/>
    </source>
</evidence>
<dbReference type="FunFam" id="2.60.40.60:FF:000009">
    <property type="entry name" value="Cadherin 24"/>
    <property type="match status" value="1"/>
</dbReference>
<keyword evidence="3 5" id="KW-0106">Calcium</keyword>
<feature type="signal peptide" evidence="6">
    <location>
        <begin position="1"/>
        <end position="29"/>
    </location>
</feature>
<evidence type="ECO:0000256" key="4">
    <source>
        <dbReference type="ARBA" id="ARBA00023136"/>
    </source>
</evidence>
<dbReference type="PANTHER" id="PTHR24027:SF273">
    <property type="entry name" value="CADHERIN-8"/>
    <property type="match status" value="1"/>
</dbReference>
<dbReference type="InterPro" id="IPR002126">
    <property type="entry name" value="Cadherin-like_dom"/>
</dbReference>
<comment type="caution">
    <text evidence="8">The sequence shown here is derived from an EMBL/GenBank/DDBJ whole genome shotgun (WGS) entry which is preliminary data.</text>
</comment>
<dbReference type="SMART" id="SM00112">
    <property type="entry name" value="CA"/>
    <property type="match status" value="1"/>
</dbReference>
<dbReference type="AlphaFoldDB" id="A0A7J7SAH3"/>
<dbReference type="CDD" id="cd11304">
    <property type="entry name" value="Cadherin_repeat"/>
    <property type="match status" value="1"/>
</dbReference>
<evidence type="ECO:0000259" key="7">
    <source>
        <dbReference type="PROSITE" id="PS50268"/>
    </source>
</evidence>
<dbReference type="InterPro" id="IPR020894">
    <property type="entry name" value="Cadherin_CS"/>
</dbReference>
<keyword evidence="9" id="KW-1185">Reference proteome</keyword>
<evidence type="ECO:0000256" key="1">
    <source>
        <dbReference type="ARBA" id="ARBA00004370"/>
    </source>
</evidence>